<reference evidence="2 3" key="1">
    <citation type="submission" date="2016-10" db="EMBL/GenBank/DDBJ databases">
        <authorList>
            <person name="de Groot N.N."/>
        </authorList>
    </citation>
    <scope>NUCLEOTIDE SEQUENCE [LARGE SCALE GENOMIC DNA]</scope>
    <source>
        <strain evidence="2 3">GAS232</strain>
    </source>
</reference>
<feature type="domain" description="POTRA" evidence="1">
    <location>
        <begin position="256"/>
        <end position="334"/>
    </location>
</feature>
<protein>
    <submittedName>
        <fullName evidence="2">Outer membrane protein insertion porin family</fullName>
    </submittedName>
</protein>
<dbReference type="Pfam" id="PF07244">
    <property type="entry name" value="POTRA"/>
    <property type="match status" value="1"/>
</dbReference>
<dbReference type="EMBL" id="LT629690">
    <property type="protein sequence ID" value="SDE77398.1"/>
    <property type="molecule type" value="Genomic_DNA"/>
</dbReference>
<dbReference type="Proteomes" id="UP000182427">
    <property type="component" value="Chromosome I"/>
</dbReference>
<organism evidence="2 3">
    <name type="scientific">Terriglobus roseus</name>
    <dbReference type="NCBI Taxonomy" id="392734"/>
    <lineage>
        <taxon>Bacteria</taxon>
        <taxon>Pseudomonadati</taxon>
        <taxon>Acidobacteriota</taxon>
        <taxon>Terriglobia</taxon>
        <taxon>Terriglobales</taxon>
        <taxon>Acidobacteriaceae</taxon>
        <taxon>Terriglobus</taxon>
    </lineage>
</organism>
<proteinExistence type="predicted"/>
<sequence>MLMAAASLSAQYTVKRMVFQGGAPYTQKQLEAASGLAPGQKIGQKEMSDAAQHIMDSGAFGDIEMSLNGAASGIDVIFKLKPADPATMLPVSFENIAWLTPEEREAGLKQRVPLYADKLPAAGYLQQQVQDALQEMVKAKGVNAKVEGFQKPSTPERPTAAVAFRVTEPRLVLSNVKLTGVSADLAPGERKSIGQLVGTLFNEGIDSHLSDTLLSAYRNAGYVDAKLDNVSRTVADGATGSANVTVAAQVVPGEPYRVASITWPGTALFSADDFAKGNKVHAGDTVSVAALRESYQPILDAYHRQGYVDAAIVPALKADTANHTVAYDLTISPGQVYHVDSVHITGLSGQAQKDFDANWKLKAGAVWDSVYAEKFLQNNTALRSLAPYTAKFDSVAHPETHTVNVTITFFANNK</sequence>
<evidence type="ECO:0000259" key="1">
    <source>
        <dbReference type="Pfam" id="PF07244"/>
    </source>
</evidence>
<dbReference type="InterPro" id="IPR010827">
    <property type="entry name" value="BamA/TamA_POTRA"/>
</dbReference>
<dbReference type="AlphaFoldDB" id="A0A1G7FNM1"/>
<evidence type="ECO:0000313" key="2">
    <source>
        <dbReference type="EMBL" id="SDE77398.1"/>
    </source>
</evidence>
<dbReference type="GO" id="GO:0019867">
    <property type="term" value="C:outer membrane"/>
    <property type="evidence" value="ECO:0007669"/>
    <property type="project" value="InterPro"/>
</dbReference>
<dbReference type="Gene3D" id="3.10.20.310">
    <property type="entry name" value="membrane protein fhac"/>
    <property type="match status" value="2"/>
</dbReference>
<accession>A0A1G7FNM1</accession>
<name>A0A1G7FNM1_9BACT</name>
<evidence type="ECO:0000313" key="3">
    <source>
        <dbReference type="Proteomes" id="UP000182427"/>
    </source>
</evidence>
<gene>
    <name evidence="2" type="ORF">SAMN05444167_0401</name>
</gene>
<keyword evidence="3" id="KW-1185">Reference proteome</keyword>